<reference evidence="1" key="2">
    <citation type="submission" date="2025-08" db="UniProtKB">
        <authorList>
            <consortium name="Ensembl"/>
        </authorList>
    </citation>
    <scope>IDENTIFICATION</scope>
    <source>
        <strain evidence="1">Brown Norway</strain>
    </source>
</reference>
<accession>A0A8I5ZPT2</accession>
<dbReference type="AlphaFoldDB" id="A0A8I5ZPT2"/>
<sequence>MVQIPGPVHSDVRLLLIEFHSTCDRTTRGQLTELRQAIKYRTVLTHVESLHLLDVFRHTVWANKTQELDVVITVVLSHLLSIGFVRTIDFHFSIETIAERQIMSHSDLVRLHWVPLSIIVVSSIPVVVVSDFPLSAPSLRHLARRPDLPLVSDC</sequence>
<organism evidence="1 2">
    <name type="scientific">Rattus norvegicus</name>
    <name type="common">Rat</name>
    <dbReference type="NCBI Taxonomy" id="10116"/>
    <lineage>
        <taxon>Eukaryota</taxon>
        <taxon>Metazoa</taxon>
        <taxon>Chordata</taxon>
        <taxon>Craniata</taxon>
        <taxon>Vertebrata</taxon>
        <taxon>Euteleostomi</taxon>
        <taxon>Mammalia</taxon>
        <taxon>Eutheria</taxon>
        <taxon>Euarchontoglires</taxon>
        <taxon>Glires</taxon>
        <taxon>Rodentia</taxon>
        <taxon>Myomorpha</taxon>
        <taxon>Muroidea</taxon>
        <taxon>Muridae</taxon>
        <taxon>Murinae</taxon>
        <taxon>Rattus</taxon>
    </lineage>
</organism>
<name>A0A8I5ZPT2_RAT</name>
<keyword evidence="2" id="KW-1185">Reference proteome</keyword>
<protein>
    <submittedName>
        <fullName evidence="1">Uncharacterized protein</fullName>
    </submittedName>
</protein>
<evidence type="ECO:0000313" key="3">
    <source>
        <dbReference type="RGD" id="150345041"/>
    </source>
</evidence>
<dbReference type="RGD" id="150345041">
    <property type="gene designation" value="ENSRNOG00000064673"/>
</dbReference>
<reference evidence="1" key="1">
    <citation type="submission" date="2024-01" db="EMBL/GenBank/DDBJ databases">
        <title>GRCr8: a new rat reference genome assembly contstructed from accurate long reads and long range scaffolding.</title>
        <authorList>
            <person name="Doris P.A."/>
            <person name="Kalbfleisch T."/>
            <person name="Li K."/>
            <person name="Howe K."/>
            <person name="Wood J."/>
        </authorList>
    </citation>
    <scope>NUCLEOTIDE SEQUENCE [LARGE SCALE GENOMIC DNA]</scope>
    <source>
        <strain evidence="1">Brown Norway</strain>
    </source>
</reference>
<dbReference type="OMA" id="QVVSHPD"/>
<dbReference type="Proteomes" id="UP000002494">
    <property type="component" value="Chromosome 10"/>
</dbReference>
<dbReference type="Ensembl" id="ENSRNOT00000111668.2">
    <property type="protein sequence ID" value="ENSRNOP00000084695.1"/>
    <property type="gene ID" value="ENSRNOG00000064673.2"/>
</dbReference>
<evidence type="ECO:0000313" key="1">
    <source>
        <dbReference type="Ensembl" id="ENSRNOP00000084695.1"/>
    </source>
</evidence>
<dbReference type="GeneTree" id="ENSGT00960000186717"/>
<dbReference type="AGR" id="RGD:150345041"/>
<proteinExistence type="predicted"/>
<gene>
    <name evidence="3" type="primary">ENSRNOG00000064673</name>
    <name evidence="1" type="synonym">Gm21834</name>
</gene>
<reference evidence="1" key="3">
    <citation type="submission" date="2025-09" db="UniProtKB">
        <authorList>
            <consortium name="Ensembl"/>
        </authorList>
    </citation>
    <scope>IDENTIFICATION</scope>
    <source>
        <strain evidence="1">Brown Norway</strain>
    </source>
</reference>
<evidence type="ECO:0000313" key="2">
    <source>
        <dbReference type="Proteomes" id="UP000002494"/>
    </source>
</evidence>